<dbReference type="Proteomes" id="UP001345219">
    <property type="component" value="Chromosome 10"/>
</dbReference>
<evidence type="ECO:0000313" key="2">
    <source>
        <dbReference type="Proteomes" id="UP001345219"/>
    </source>
</evidence>
<comment type="caution">
    <text evidence="1">The sequence shown here is derived from an EMBL/GenBank/DDBJ whole genome shotgun (WGS) entry which is preliminary data.</text>
</comment>
<gene>
    <name evidence="1" type="ORF">SAY87_011741</name>
</gene>
<keyword evidence="2" id="KW-1185">Reference proteome</keyword>
<reference evidence="1 2" key="1">
    <citation type="journal article" date="2023" name="Hortic Res">
        <title>Pangenome of water caltrop reveals structural variations and asymmetric subgenome divergence after allopolyploidization.</title>
        <authorList>
            <person name="Zhang X."/>
            <person name="Chen Y."/>
            <person name="Wang L."/>
            <person name="Yuan Y."/>
            <person name="Fang M."/>
            <person name="Shi L."/>
            <person name="Lu R."/>
            <person name="Comes H.P."/>
            <person name="Ma Y."/>
            <person name="Chen Y."/>
            <person name="Huang G."/>
            <person name="Zhou Y."/>
            <person name="Zheng Z."/>
            <person name="Qiu Y."/>
        </authorList>
    </citation>
    <scope>NUCLEOTIDE SEQUENCE [LARGE SCALE GENOMIC DNA]</scope>
    <source>
        <tissue evidence="1">Roots</tissue>
    </source>
</reference>
<dbReference type="AlphaFoldDB" id="A0AAN7GP60"/>
<dbReference type="EMBL" id="JAXIOK010000021">
    <property type="protein sequence ID" value="KAK4745429.1"/>
    <property type="molecule type" value="Genomic_DNA"/>
</dbReference>
<name>A0AAN7GP60_9MYRT</name>
<sequence>MLIPSTDHDRHESFGNVLQILLPVVVMVVVEEKGVGARVVLVGSHEMLSLTEDKADGSIDARRLYTYLELESKVWMIMYYKKKDAREKGHGSEAEIARVKRVKEESVKDLGMLLIVCKV</sequence>
<accession>A0AAN7GP60</accession>
<organism evidence="1 2">
    <name type="scientific">Trapa incisa</name>
    <dbReference type="NCBI Taxonomy" id="236973"/>
    <lineage>
        <taxon>Eukaryota</taxon>
        <taxon>Viridiplantae</taxon>
        <taxon>Streptophyta</taxon>
        <taxon>Embryophyta</taxon>
        <taxon>Tracheophyta</taxon>
        <taxon>Spermatophyta</taxon>
        <taxon>Magnoliopsida</taxon>
        <taxon>eudicotyledons</taxon>
        <taxon>Gunneridae</taxon>
        <taxon>Pentapetalae</taxon>
        <taxon>rosids</taxon>
        <taxon>malvids</taxon>
        <taxon>Myrtales</taxon>
        <taxon>Lythraceae</taxon>
        <taxon>Trapa</taxon>
    </lineage>
</organism>
<proteinExistence type="predicted"/>
<protein>
    <submittedName>
        <fullName evidence="1">Uncharacterized protein</fullName>
    </submittedName>
</protein>
<evidence type="ECO:0000313" key="1">
    <source>
        <dbReference type="EMBL" id="KAK4745429.1"/>
    </source>
</evidence>